<dbReference type="GO" id="GO:0019005">
    <property type="term" value="C:SCF ubiquitin ligase complex"/>
    <property type="evidence" value="ECO:0007669"/>
    <property type="project" value="TreeGrafter"/>
</dbReference>
<dbReference type="InterPro" id="IPR057207">
    <property type="entry name" value="FBXL15_LRR"/>
</dbReference>
<dbReference type="InterPro" id="IPR036047">
    <property type="entry name" value="F-box-like_dom_sf"/>
</dbReference>
<comment type="caution">
    <text evidence="3">The sequence shown here is derived from an EMBL/GenBank/DDBJ whole genome shotgun (WGS) entry which is preliminary data.</text>
</comment>
<dbReference type="EMBL" id="QKKF02010319">
    <property type="protein sequence ID" value="RZF44643.1"/>
    <property type="molecule type" value="Genomic_DNA"/>
</dbReference>
<proteinExistence type="predicted"/>
<dbReference type="AlphaFoldDB" id="A0A482XFT8"/>
<dbReference type="OrthoDB" id="27842at2759"/>
<dbReference type="PANTHER" id="PTHR13318:SF247">
    <property type="entry name" value="GH16156P"/>
    <property type="match status" value="1"/>
</dbReference>
<name>A0A482XFT8_LAOST</name>
<dbReference type="InterPro" id="IPR001611">
    <property type="entry name" value="Leu-rich_rpt"/>
</dbReference>
<evidence type="ECO:0000259" key="2">
    <source>
        <dbReference type="PROSITE" id="PS50181"/>
    </source>
</evidence>
<sequence>MQTLPPEVFIGLLEYLPYRDRKSLSETSTYFNRLCLDRKYLEEEQIVFEDCVLSPENSPLNVFLKSERIFLNLKCINIEINSKSDIFWRKFAPFIKSLSLRKCSISLNYVTCFFSYMESLENLELDECRDLFMSGTIFSKPDDLIIVSEALHNVRKLLVNEQHYLSDTLFNRLVISMPNLNSLSLIGCYINFHEAVYRRYYNKDNLGSGSDSVLTFTFILFYLRKASSSLKKLDFSLTKLDDSGLRKIASLNGLNLTEICLHGCSELTNGSIIDLVNSQKNLMVLDIGGCVRLTDKALIAISDSLQKLRELNFSGCSGITNMGVGSLCKLTKLNKLIMMSCSEGSSSGIVEAICSPASNTIKFLDLRSLNFNDTILINLSAHLSNLVYLDLGLCLNAVSNLSLHAIFGNLRRLQHLKLRGCRKISDYGLCGIDENETVDPKNVISSTVKNEDEVQTHLCSSITQDYGQYNALTRNCSLANLKGLKTLGLSYCYNITDITLKYGIRFLELRDLDLSYCEKITDDGLRMLSKNNPSIEVLDLSGCKNLSDEGLTQSIQNLHRLRRLSLKGVNQLSVNGLRTIKSKCKALRYLNVSQCDLNLEEVDLGSLLSLRVVSFN</sequence>
<dbReference type="SMART" id="SM00367">
    <property type="entry name" value="LRR_CC"/>
    <property type="match status" value="12"/>
</dbReference>
<dbReference type="Proteomes" id="UP000291343">
    <property type="component" value="Unassembled WGS sequence"/>
</dbReference>
<dbReference type="PROSITE" id="PS50181">
    <property type="entry name" value="FBOX"/>
    <property type="match status" value="1"/>
</dbReference>
<evidence type="ECO:0000256" key="1">
    <source>
        <dbReference type="ARBA" id="ARBA00022786"/>
    </source>
</evidence>
<feature type="domain" description="F-box" evidence="2">
    <location>
        <begin position="1"/>
        <end position="44"/>
    </location>
</feature>
<keyword evidence="1" id="KW-0833">Ubl conjugation pathway</keyword>
<dbReference type="Pfam" id="PF25372">
    <property type="entry name" value="DUF7885"/>
    <property type="match status" value="1"/>
</dbReference>
<gene>
    <name evidence="3" type="ORF">LSTR_LSTR000595</name>
</gene>
<reference evidence="3 4" key="1">
    <citation type="journal article" date="2017" name="Gigascience">
        <title>Genome sequence of the small brown planthopper, Laodelphax striatellus.</title>
        <authorList>
            <person name="Zhu J."/>
            <person name="Jiang F."/>
            <person name="Wang X."/>
            <person name="Yang P."/>
            <person name="Bao Y."/>
            <person name="Zhao W."/>
            <person name="Wang W."/>
            <person name="Lu H."/>
            <person name="Wang Q."/>
            <person name="Cui N."/>
            <person name="Li J."/>
            <person name="Chen X."/>
            <person name="Luo L."/>
            <person name="Yu J."/>
            <person name="Kang L."/>
            <person name="Cui F."/>
        </authorList>
    </citation>
    <scope>NUCLEOTIDE SEQUENCE [LARGE SCALE GENOMIC DNA]</scope>
    <source>
        <strain evidence="3">Lst14</strain>
    </source>
</reference>
<protein>
    <recommendedName>
        <fullName evidence="2">F-box domain-containing protein</fullName>
    </recommendedName>
</protein>
<dbReference type="STRING" id="195883.A0A482XFT8"/>
<keyword evidence="4" id="KW-1185">Reference proteome</keyword>
<organism evidence="3 4">
    <name type="scientific">Laodelphax striatellus</name>
    <name type="common">Small brown planthopper</name>
    <name type="synonym">Delphax striatella</name>
    <dbReference type="NCBI Taxonomy" id="195883"/>
    <lineage>
        <taxon>Eukaryota</taxon>
        <taxon>Metazoa</taxon>
        <taxon>Ecdysozoa</taxon>
        <taxon>Arthropoda</taxon>
        <taxon>Hexapoda</taxon>
        <taxon>Insecta</taxon>
        <taxon>Pterygota</taxon>
        <taxon>Neoptera</taxon>
        <taxon>Paraneoptera</taxon>
        <taxon>Hemiptera</taxon>
        <taxon>Auchenorrhyncha</taxon>
        <taxon>Fulgoroidea</taxon>
        <taxon>Delphacidae</taxon>
        <taxon>Criomorphinae</taxon>
        <taxon>Laodelphax</taxon>
    </lineage>
</organism>
<evidence type="ECO:0000313" key="4">
    <source>
        <dbReference type="Proteomes" id="UP000291343"/>
    </source>
</evidence>
<dbReference type="Pfam" id="PF13516">
    <property type="entry name" value="LRR_6"/>
    <property type="match status" value="2"/>
</dbReference>
<dbReference type="FunCoup" id="A0A482XFT8">
    <property type="interactions" value="15"/>
</dbReference>
<dbReference type="SUPFAM" id="SSF52047">
    <property type="entry name" value="RNI-like"/>
    <property type="match status" value="1"/>
</dbReference>
<evidence type="ECO:0000313" key="3">
    <source>
        <dbReference type="EMBL" id="RZF44643.1"/>
    </source>
</evidence>
<dbReference type="InParanoid" id="A0A482XFT8"/>
<dbReference type="InterPro" id="IPR001810">
    <property type="entry name" value="F-box_dom"/>
</dbReference>
<dbReference type="GO" id="GO:0031146">
    <property type="term" value="P:SCF-dependent proteasomal ubiquitin-dependent protein catabolic process"/>
    <property type="evidence" value="ECO:0007669"/>
    <property type="project" value="TreeGrafter"/>
</dbReference>
<dbReference type="InterPro" id="IPR006553">
    <property type="entry name" value="Leu-rich_rpt_Cys-con_subtyp"/>
</dbReference>
<dbReference type="PANTHER" id="PTHR13318">
    <property type="entry name" value="PARTNER OF PAIRED, ISOFORM B-RELATED"/>
    <property type="match status" value="1"/>
</dbReference>
<dbReference type="InterPro" id="IPR032675">
    <property type="entry name" value="LRR_dom_sf"/>
</dbReference>
<dbReference type="Gene3D" id="3.80.10.10">
    <property type="entry name" value="Ribonuclease Inhibitor"/>
    <property type="match status" value="2"/>
</dbReference>
<accession>A0A482XFT8</accession>
<dbReference type="SUPFAM" id="SSF81383">
    <property type="entry name" value="F-box domain"/>
    <property type="match status" value="1"/>
</dbReference>